<feature type="domain" description="KRAB-related" evidence="16">
    <location>
        <begin position="114"/>
        <end position="178"/>
    </location>
</feature>
<feature type="domain" description="C2H2-type" evidence="14">
    <location>
        <begin position="628"/>
        <end position="651"/>
    </location>
</feature>
<dbReference type="GO" id="GO:0000977">
    <property type="term" value="F:RNA polymerase II transcription regulatory region sequence-specific DNA binding"/>
    <property type="evidence" value="ECO:0007669"/>
    <property type="project" value="TreeGrafter"/>
</dbReference>
<evidence type="ECO:0000256" key="1">
    <source>
        <dbReference type="ARBA" id="ARBA00003767"/>
    </source>
</evidence>
<evidence type="ECO:0000256" key="6">
    <source>
        <dbReference type="ARBA" id="ARBA00022771"/>
    </source>
</evidence>
<dbReference type="Proteomes" id="UP000765507">
    <property type="component" value="Unassembled WGS sequence"/>
</dbReference>
<protein>
    <submittedName>
        <fullName evidence="17">Zinc finger protein 647</fullName>
    </submittedName>
</protein>
<feature type="domain" description="C2H2-type" evidence="14">
    <location>
        <begin position="274"/>
        <end position="301"/>
    </location>
</feature>
<dbReference type="SUPFAM" id="SSF109640">
    <property type="entry name" value="KRAB domain (Kruppel-associated box)"/>
    <property type="match status" value="1"/>
</dbReference>
<dbReference type="FunFam" id="3.30.160.60:FF:000151">
    <property type="entry name" value="Zinc finger and SCAN domain-containing 21"/>
    <property type="match status" value="1"/>
</dbReference>
<feature type="region of interest" description="Disordered" evidence="13">
    <location>
        <begin position="313"/>
        <end position="337"/>
    </location>
</feature>
<evidence type="ECO:0000256" key="8">
    <source>
        <dbReference type="ARBA" id="ARBA00023015"/>
    </source>
</evidence>
<organism evidence="17 18">
    <name type="scientific">Chelydra serpentina</name>
    <name type="common">Snapping turtle</name>
    <name type="synonym">Testudo serpentina</name>
    <dbReference type="NCBI Taxonomy" id="8475"/>
    <lineage>
        <taxon>Eukaryota</taxon>
        <taxon>Metazoa</taxon>
        <taxon>Chordata</taxon>
        <taxon>Craniata</taxon>
        <taxon>Vertebrata</taxon>
        <taxon>Euteleostomi</taxon>
        <taxon>Archelosauria</taxon>
        <taxon>Testudinata</taxon>
        <taxon>Testudines</taxon>
        <taxon>Cryptodira</taxon>
        <taxon>Durocryptodira</taxon>
        <taxon>Americhelydia</taxon>
        <taxon>Chelydroidea</taxon>
        <taxon>Chelydridae</taxon>
        <taxon>Chelydra</taxon>
    </lineage>
</organism>
<feature type="domain" description="KRAB" evidence="15">
    <location>
        <begin position="117"/>
        <end position="188"/>
    </location>
</feature>
<reference evidence="17 18" key="1">
    <citation type="journal article" date="2020" name="G3 (Bethesda)">
        <title>Draft Genome of the Common Snapping Turtle, Chelydra serpentina, a Model for Phenotypic Plasticity in Reptiles.</title>
        <authorList>
            <person name="Das D."/>
            <person name="Singh S.K."/>
            <person name="Bierstedt J."/>
            <person name="Erickson A."/>
            <person name="Galli G.L.J."/>
            <person name="Crossley D.A. 2nd"/>
            <person name="Rhen T."/>
        </authorList>
    </citation>
    <scope>NUCLEOTIDE SEQUENCE [LARGE SCALE GENOMIC DNA]</scope>
    <source>
        <strain evidence="17">KW</strain>
    </source>
</reference>
<dbReference type="SUPFAM" id="SSF57667">
    <property type="entry name" value="beta-beta-alpha zinc fingers"/>
    <property type="match status" value="7"/>
</dbReference>
<keyword evidence="5" id="KW-0677">Repeat</keyword>
<keyword evidence="10" id="KW-0804">Transcription</keyword>
<dbReference type="InterPro" id="IPR001909">
    <property type="entry name" value="KRAB"/>
</dbReference>
<dbReference type="SMART" id="SM00355">
    <property type="entry name" value="ZnF_C2H2"/>
    <property type="match status" value="10"/>
</dbReference>
<feature type="compositionally biased region" description="Basic residues" evidence="13">
    <location>
        <begin position="514"/>
        <end position="524"/>
    </location>
</feature>
<evidence type="ECO:0000259" key="15">
    <source>
        <dbReference type="PROSITE" id="PS50805"/>
    </source>
</evidence>
<dbReference type="InterPro" id="IPR036051">
    <property type="entry name" value="KRAB_dom_sf"/>
</dbReference>
<keyword evidence="4" id="KW-0479">Metal-binding</keyword>
<feature type="region of interest" description="Disordered" evidence="13">
    <location>
        <begin position="514"/>
        <end position="536"/>
    </location>
</feature>
<evidence type="ECO:0000256" key="11">
    <source>
        <dbReference type="ARBA" id="ARBA00023242"/>
    </source>
</evidence>
<dbReference type="InterPro" id="IPR013087">
    <property type="entry name" value="Znf_C2H2_type"/>
</dbReference>
<dbReference type="GO" id="GO:0008270">
    <property type="term" value="F:zinc ion binding"/>
    <property type="evidence" value="ECO:0007669"/>
    <property type="project" value="UniProtKB-KW"/>
</dbReference>
<proteinExistence type="inferred from homology"/>
<evidence type="ECO:0000256" key="3">
    <source>
        <dbReference type="ARBA" id="ARBA00006991"/>
    </source>
</evidence>
<dbReference type="InterPro" id="IPR036236">
    <property type="entry name" value="Znf_C2H2_sf"/>
</dbReference>
<dbReference type="FunFam" id="3.30.160.60:FF:000966">
    <property type="entry name" value="ZFP90 zinc finger protein"/>
    <property type="match status" value="1"/>
</dbReference>
<evidence type="ECO:0000256" key="13">
    <source>
        <dbReference type="SAM" id="MobiDB-lite"/>
    </source>
</evidence>
<dbReference type="PROSITE" id="PS50806">
    <property type="entry name" value="KRAB_RELATED"/>
    <property type="match status" value="1"/>
</dbReference>
<dbReference type="PROSITE" id="PS50805">
    <property type="entry name" value="KRAB"/>
    <property type="match status" value="1"/>
</dbReference>
<keyword evidence="11" id="KW-0539">Nucleus</keyword>
<dbReference type="Gene3D" id="6.10.140.140">
    <property type="match status" value="1"/>
</dbReference>
<evidence type="ECO:0000256" key="4">
    <source>
        <dbReference type="ARBA" id="ARBA00022723"/>
    </source>
</evidence>
<keyword evidence="7" id="KW-0862">Zinc</keyword>
<evidence type="ECO:0000256" key="10">
    <source>
        <dbReference type="ARBA" id="ARBA00023163"/>
    </source>
</evidence>
<name>A0A8T1RZ03_CHESE</name>
<feature type="region of interest" description="Disordered" evidence="13">
    <location>
        <begin position="1"/>
        <end position="108"/>
    </location>
</feature>
<feature type="domain" description="C2H2-type" evidence="14">
    <location>
        <begin position="442"/>
        <end position="469"/>
    </location>
</feature>
<comment type="function">
    <text evidence="1">May be involved in transcriptional regulation.</text>
</comment>
<comment type="subcellular location">
    <subcellularLocation>
        <location evidence="2">Nucleus</location>
    </subcellularLocation>
</comment>
<feature type="domain" description="C2H2-type" evidence="14">
    <location>
        <begin position="358"/>
        <end position="385"/>
    </location>
</feature>
<dbReference type="GO" id="GO:0000981">
    <property type="term" value="F:DNA-binding transcription factor activity, RNA polymerase II-specific"/>
    <property type="evidence" value="ECO:0007669"/>
    <property type="project" value="TreeGrafter"/>
</dbReference>
<dbReference type="InterPro" id="IPR003655">
    <property type="entry name" value="aKRAB"/>
</dbReference>
<comment type="caution">
    <text evidence="17">The sequence shown here is derived from an EMBL/GenBank/DDBJ whole genome shotgun (WGS) entry which is preliminary data.</text>
</comment>
<dbReference type="FunFam" id="3.30.160.60:FF:000295">
    <property type="entry name" value="zinc finger protein 19"/>
    <property type="match status" value="1"/>
</dbReference>
<evidence type="ECO:0000313" key="18">
    <source>
        <dbReference type="Proteomes" id="UP000765507"/>
    </source>
</evidence>
<feature type="region of interest" description="Disordered" evidence="13">
    <location>
        <begin position="581"/>
        <end position="628"/>
    </location>
</feature>
<dbReference type="EMBL" id="JAHGAV010001607">
    <property type="protein sequence ID" value="KAG6921946.1"/>
    <property type="molecule type" value="Genomic_DNA"/>
</dbReference>
<evidence type="ECO:0000256" key="9">
    <source>
        <dbReference type="ARBA" id="ARBA00023125"/>
    </source>
</evidence>
<feature type="compositionally biased region" description="Polar residues" evidence="13">
    <location>
        <begin position="581"/>
        <end position="611"/>
    </location>
</feature>
<dbReference type="CDD" id="cd07765">
    <property type="entry name" value="KRAB_A-box"/>
    <property type="match status" value="1"/>
</dbReference>
<sequence>TGSDTPGGWVERSRAPAGFPRCADTRAFALRPRSCQSGGTTSPTMPREAGGWLAAEHLGPAGRAGSAAPRAARGDSGSGRPAPCSSLAPIPASRPRSGPGATGPEARGMAAAGSAQVVFEDIAVYFSPEEWAALADWQRELYRDVMRENYELVTSLGWPAVKPEIICKIEQEEEPCFGDPLHPREWGTPQSFWSADDGIRIKKEEQEEDTETPEPPSAFSGKLEGESSPPQCTKKKSSLAQSKSRQTLRSRVANAQDEPPRAPPQKASLKKIPPTCPECDKSFKSNTALTIHERSHTGERPFKCPECGKGFPSKGDLKRHQKTHVGKKDAAPERGRSLPEKLQLLRHQRSPQAPKRPYTCAQCGKSFNKSRDLKKHQRTHTAERPFLCLQCGSSFRLKQILVSHQKVHRGVKPFQCSACGKSFSQKHHLLSHQRTHTGEKPFSCTQCGHRFSQKHHLISHQRIHTGERPFACPECGKSFKDKKTLIIHERIHTGERPYKCNECGKTCSQKQHLKSHQRVHRGKRPRGEGEEGLEDDVGFCPQKVPAEEKPYQCAECEKRFRDERIMLAHQRTHTEQALLKSTRTGASRSPQPVVQQKPFTSTPQCRANVSQKPPLRAQQGTPAGKRPFVCKESGKRFMQSKRLVLHQRSHT</sequence>
<dbReference type="PANTHER" id="PTHR24409:SF331">
    <property type="entry name" value="ZINC FINGER PROTEIN 322A"/>
    <property type="match status" value="1"/>
</dbReference>
<feature type="domain" description="C2H2-type" evidence="14">
    <location>
        <begin position="414"/>
        <end position="441"/>
    </location>
</feature>
<gene>
    <name evidence="17" type="ORF">G0U57_004599</name>
</gene>
<feature type="domain" description="C2H2-type" evidence="14">
    <location>
        <begin position="302"/>
        <end position="329"/>
    </location>
</feature>
<feature type="region of interest" description="Disordered" evidence="13">
    <location>
        <begin position="204"/>
        <end position="275"/>
    </location>
</feature>
<dbReference type="FunFam" id="3.30.160.60:FF:000100">
    <property type="entry name" value="Zinc finger 45-like"/>
    <property type="match status" value="1"/>
</dbReference>
<feature type="compositionally biased region" description="Low complexity" evidence="13">
    <location>
        <begin position="59"/>
        <end position="82"/>
    </location>
</feature>
<feature type="compositionally biased region" description="Polar residues" evidence="13">
    <location>
        <begin position="238"/>
        <end position="249"/>
    </location>
</feature>
<comment type="similarity">
    <text evidence="3">Belongs to the krueppel C2H2-type zinc-finger protein family.</text>
</comment>
<keyword evidence="9" id="KW-0238">DNA-binding</keyword>
<dbReference type="FunFam" id="3.30.160.60:FF:002716">
    <property type="entry name" value="Zinc finger protein 212"/>
    <property type="match status" value="1"/>
</dbReference>
<evidence type="ECO:0000256" key="2">
    <source>
        <dbReference type="ARBA" id="ARBA00004123"/>
    </source>
</evidence>
<dbReference type="Pfam" id="PF00096">
    <property type="entry name" value="zf-C2H2"/>
    <property type="match status" value="7"/>
</dbReference>
<evidence type="ECO:0000313" key="17">
    <source>
        <dbReference type="EMBL" id="KAG6921946.1"/>
    </source>
</evidence>
<dbReference type="FunFam" id="3.30.160.60:FF:002343">
    <property type="entry name" value="Zinc finger protein 33A"/>
    <property type="match status" value="3"/>
</dbReference>
<keyword evidence="6 12" id="KW-0863">Zinc-finger</keyword>
<dbReference type="OrthoDB" id="654211at2759"/>
<dbReference type="FunFam" id="3.30.160.60:FF:000360">
    <property type="entry name" value="zinc finger protein 572"/>
    <property type="match status" value="1"/>
</dbReference>
<evidence type="ECO:0000256" key="12">
    <source>
        <dbReference type="PROSITE-ProRule" id="PRU00042"/>
    </source>
</evidence>
<dbReference type="PANTHER" id="PTHR24409">
    <property type="entry name" value="ZINC FINGER PROTEIN 142"/>
    <property type="match status" value="1"/>
</dbReference>
<dbReference type="PROSITE" id="PS50157">
    <property type="entry name" value="ZINC_FINGER_C2H2_2"/>
    <property type="match status" value="10"/>
</dbReference>
<evidence type="ECO:0000259" key="14">
    <source>
        <dbReference type="PROSITE" id="PS50157"/>
    </source>
</evidence>
<dbReference type="SMART" id="SM00349">
    <property type="entry name" value="KRAB"/>
    <property type="match status" value="1"/>
</dbReference>
<feature type="domain" description="C2H2-type" evidence="14">
    <location>
        <begin position="386"/>
        <end position="413"/>
    </location>
</feature>
<evidence type="ECO:0000256" key="5">
    <source>
        <dbReference type="ARBA" id="ARBA00022737"/>
    </source>
</evidence>
<keyword evidence="8" id="KW-0805">Transcription regulation</keyword>
<dbReference type="GO" id="GO:0005634">
    <property type="term" value="C:nucleus"/>
    <property type="evidence" value="ECO:0007669"/>
    <property type="project" value="UniProtKB-SubCell"/>
</dbReference>
<feature type="domain" description="C2H2-type" evidence="14">
    <location>
        <begin position="470"/>
        <end position="497"/>
    </location>
</feature>
<feature type="compositionally biased region" description="Basic and acidic residues" evidence="13">
    <location>
        <begin position="326"/>
        <end position="337"/>
    </location>
</feature>
<keyword evidence="18" id="KW-1185">Reference proteome</keyword>
<dbReference type="PROSITE" id="PS00028">
    <property type="entry name" value="ZINC_FINGER_C2H2_1"/>
    <property type="match status" value="9"/>
</dbReference>
<evidence type="ECO:0000256" key="7">
    <source>
        <dbReference type="ARBA" id="ARBA00022833"/>
    </source>
</evidence>
<dbReference type="Gene3D" id="3.30.160.60">
    <property type="entry name" value="Classic Zinc Finger"/>
    <property type="match status" value="10"/>
</dbReference>
<dbReference type="FunFam" id="3.30.160.60:FF:000060">
    <property type="entry name" value="zinc finger protein 436"/>
    <property type="match status" value="1"/>
</dbReference>
<accession>A0A8T1RZ03</accession>
<evidence type="ECO:0000259" key="16">
    <source>
        <dbReference type="PROSITE" id="PS50806"/>
    </source>
</evidence>
<dbReference type="Pfam" id="PF01352">
    <property type="entry name" value="KRAB"/>
    <property type="match status" value="1"/>
</dbReference>
<feature type="non-terminal residue" evidence="17">
    <location>
        <position position="651"/>
    </location>
</feature>
<feature type="compositionally biased region" description="Polar residues" evidence="13">
    <location>
        <begin position="34"/>
        <end position="44"/>
    </location>
</feature>
<feature type="domain" description="C2H2-type" evidence="14">
    <location>
        <begin position="551"/>
        <end position="578"/>
    </location>
</feature>
<feature type="domain" description="C2H2-type" evidence="14">
    <location>
        <begin position="498"/>
        <end position="525"/>
    </location>
</feature>
<dbReference type="AlphaFoldDB" id="A0A8T1RZ03"/>